<feature type="domain" description="DUF4037" evidence="1">
    <location>
        <begin position="140"/>
        <end position="239"/>
    </location>
</feature>
<dbReference type="Pfam" id="PF13228">
    <property type="entry name" value="DUF4037"/>
    <property type="match status" value="1"/>
</dbReference>
<dbReference type="AlphaFoldDB" id="A0A6B0YQJ1"/>
<proteinExistence type="predicted"/>
<protein>
    <submittedName>
        <fullName evidence="2">DUF4037 domain-containing protein</fullName>
    </submittedName>
</protein>
<dbReference type="InterPro" id="IPR025117">
    <property type="entry name" value="DUF4037"/>
</dbReference>
<comment type="caution">
    <text evidence="2">The sequence shown here is derived from an EMBL/GenBank/DDBJ whole genome shotgun (WGS) entry which is preliminary data.</text>
</comment>
<name>A0A6B0YQJ1_9CHLR</name>
<sequence length="361" mass="41100">MSMKGLELSKAYFSEALQPILASRVTEIGQSYAAALLGWGSDVLENDDELSRDHEWGPRCLLFLPEPFIRHREKILNELNRHLPVEFRGHPTRFATDPENPTVRIPAGDSTGHVHVEVTTCNDYLTQYIGTVVPKSEIEWLTIPESSLLGLTRGEVFWDGFGDLTRHRRYYQYFPLNVWKYRLAYAWQALGWDIDLIGLCAVRGDVLSARHCVSVAAYWIMALVFLLNRRYCPLYVKWLQREFYKLDHLATEIGPILEDSHRIDDLALVPERLKTACDLLVEHQDRMGLLPNSADIPHRSSRGFVYADCQAIADQVKDSIEGELRALTVDGALDQWIGNYDLLVSGVGKLKSLSPVYDNPD</sequence>
<accession>A0A6B0YQJ1</accession>
<dbReference type="EMBL" id="VXRG01000066">
    <property type="protein sequence ID" value="MXY93306.1"/>
    <property type="molecule type" value="Genomic_DNA"/>
</dbReference>
<reference evidence="2" key="1">
    <citation type="submission" date="2019-09" db="EMBL/GenBank/DDBJ databases">
        <title>Characterisation of the sponge microbiome using genome-centric metagenomics.</title>
        <authorList>
            <person name="Engelberts J.P."/>
            <person name="Robbins S.J."/>
            <person name="De Goeij J.M."/>
            <person name="Aranda M."/>
            <person name="Bell S.C."/>
            <person name="Webster N.S."/>
        </authorList>
    </citation>
    <scope>NUCLEOTIDE SEQUENCE</scope>
    <source>
        <strain evidence="2">SB0664_bin_27</strain>
    </source>
</reference>
<evidence type="ECO:0000313" key="2">
    <source>
        <dbReference type="EMBL" id="MXY93306.1"/>
    </source>
</evidence>
<evidence type="ECO:0000259" key="1">
    <source>
        <dbReference type="Pfam" id="PF13228"/>
    </source>
</evidence>
<organism evidence="2">
    <name type="scientific">Caldilineaceae bacterium SB0664_bin_27</name>
    <dbReference type="NCBI Taxonomy" id="2605260"/>
    <lineage>
        <taxon>Bacteria</taxon>
        <taxon>Bacillati</taxon>
        <taxon>Chloroflexota</taxon>
        <taxon>Caldilineae</taxon>
        <taxon>Caldilineales</taxon>
        <taxon>Caldilineaceae</taxon>
    </lineage>
</organism>
<gene>
    <name evidence="2" type="ORF">F4Y42_07650</name>
</gene>